<proteinExistence type="predicted"/>
<feature type="non-terminal residue" evidence="1">
    <location>
        <position position="42"/>
    </location>
</feature>
<sequence length="42" mass="4796">PLDGQTNLIESVNPLPNSKPINIPYKQVKFNNSLLQIDYKEI</sequence>
<keyword evidence="2" id="KW-1185">Reference proteome</keyword>
<dbReference type="EMBL" id="CAJVQB010070781">
    <property type="protein sequence ID" value="CAG8842945.1"/>
    <property type="molecule type" value="Genomic_DNA"/>
</dbReference>
<evidence type="ECO:0000313" key="1">
    <source>
        <dbReference type="EMBL" id="CAG8842945.1"/>
    </source>
</evidence>
<dbReference type="Proteomes" id="UP000789901">
    <property type="component" value="Unassembled WGS sequence"/>
</dbReference>
<organism evidence="1 2">
    <name type="scientific">Gigaspora margarita</name>
    <dbReference type="NCBI Taxonomy" id="4874"/>
    <lineage>
        <taxon>Eukaryota</taxon>
        <taxon>Fungi</taxon>
        <taxon>Fungi incertae sedis</taxon>
        <taxon>Mucoromycota</taxon>
        <taxon>Glomeromycotina</taxon>
        <taxon>Glomeromycetes</taxon>
        <taxon>Diversisporales</taxon>
        <taxon>Gigasporaceae</taxon>
        <taxon>Gigaspora</taxon>
    </lineage>
</organism>
<comment type="caution">
    <text evidence="1">The sequence shown here is derived from an EMBL/GenBank/DDBJ whole genome shotgun (WGS) entry which is preliminary data.</text>
</comment>
<gene>
    <name evidence="1" type="ORF">GMARGA_LOCUS36264</name>
</gene>
<protein>
    <submittedName>
        <fullName evidence="1">15021_t:CDS:1</fullName>
    </submittedName>
</protein>
<feature type="non-terminal residue" evidence="1">
    <location>
        <position position="1"/>
    </location>
</feature>
<accession>A0ABN7WX63</accession>
<name>A0ABN7WX63_GIGMA</name>
<evidence type="ECO:0000313" key="2">
    <source>
        <dbReference type="Proteomes" id="UP000789901"/>
    </source>
</evidence>
<reference evidence="1 2" key="1">
    <citation type="submission" date="2021-06" db="EMBL/GenBank/DDBJ databases">
        <authorList>
            <person name="Kallberg Y."/>
            <person name="Tangrot J."/>
            <person name="Rosling A."/>
        </authorList>
    </citation>
    <scope>NUCLEOTIDE SEQUENCE [LARGE SCALE GENOMIC DNA]</scope>
    <source>
        <strain evidence="1 2">120-4 pot B 10/14</strain>
    </source>
</reference>